<dbReference type="AlphaFoldDB" id="A0AAD8INC4"/>
<keyword evidence="1" id="KW-0812">Transmembrane</keyword>
<gene>
    <name evidence="2" type="ORF">POM88_017332</name>
</gene>
<reference evidence="2" key="1">
    <citation type="submission" date="2023-02" db="EMBL/GenBank/DDBJ databases">
        <title>Genome of toxic invasive species Heracleum sosnowskyi carries increased number of genes despite the absence of recent whole-genome duplications.</title>
        <authorList>
            <person name="Schelkunov M."/>
            <person name="Shtratnikova V."/>
            <person name="Makarenko M."/>
            <person name="Klepikova A."/>
            <person name="Omelchenko D."/>
            <person name="Novikova G."/>
            <person name="Obukhova E."/>
            <person name="Bogdanov V."/>
            <person name="Penin A."/>
            <person name="Logacheva M."/>
        </authorList>
    </citation>
    <scope>NUCLEOTIDE SEQUENCE</scope>
    <source>
        <strain evidence="2">Hsosn_3</strain>
        <tissue evidence="2">Leaf</tissue>
    </source>
</reference>
<keyword evidence="3" id="KW-1185">Reference proteome</keyword>
<dbReference type="PANTHER" id="PTHR34947">
    <property type="entry name" value="TRANSMEMBRANE PROTEIN"/>
    <property type="match status" value="1"/>
</dbReference>
<dbReference type="EMBL" id="JAUIZM010000004">
    <property type="protein sequence ID" value="KAK1389154.1"/>
    <property type="molecule type" value="Genomic_DNA"/>
</dbReference>
<keyword evidence="1" id="KW-0472">Membrane</keyword>
<sequence length="251" mass="28992">MVQNKKQNSSMFSQINSSNKGIQILLSLSVLAFIISQYSSLVSSYLSSFKLFSSTTTDRHYIFLLCNGLMLLVIKTSGLFSSPTPPGTEFYRDNHVIRNHAQPSQHQFADLSENIRVKNNVISHQPVEFSKKNNVELQIDDLPETQGQTNTKFVTQVEEAKSGIRLMDQGGEHMTSTTYYEQKEQVNDLNFVDEQEQGKEEEYEEEEFVNIKEEEEEEIMLWSTEELNKKCDDFIRKMKYGIRFEAPLVMV</sequence>
<evidence type="ECO:0000313" key="3">
    <source>
        <dbReference type="Proteomes" id="UP001237642"/>
    </source>
</evidence>
<evidence type="ECO:0008006" key="4">
    <source>
        <dbReference type="Google" id="ProtNLM"/>
    </source>
</evidence>
<comment type="caution">
    <text evidence="2">The sequence shown here is derived from an EMBL/GenBank/DDBJ whole genome shotgun (WGS) entry which is preliminary data.</text>
</comment>
<evidence type="ECO:0000256" key="1">
    <source>
        <dbReference type="SAM" id="Phobius"/>
    </source>
</evidence>
<dbReference type="Proteomes" id="UP001237642">
    <property type="component" value="Unassembled WGS sequence"/>
</dbReference>
<keyword evidence="1" id="KW-1133">Transmembrane helix</keyword>
<name>A0AAD8INC4_9APIA</name>
<reference evidence="2" key="2">
    <citation type="submission" date="2023-05" db="EMBL/GenBank/DDBJ databases">
        <authorList>
            <person name="Schelkunov M.I."/>
        </authorList>
    </citation>
    <scope>NUCLEOTIDE SEQUENCE</scope>
    <source>
        <strain evidence="2">Hsosn_3</strain>
        <tissue evidence="2">Leaf</tissue>
    </source>
</reference>
<feature type="transmembrane region" description="Helical" evidence="1">
    <location>
        <begin position="61"/>
        <end position="80"/>
    </location>
</feature>
<evidence type="ECO:0000313" key="2">
    <source>
        <dbReference type="EMBL" id="KAK1389154.1"/>
    </source>
</evidence>
<dbReference type="PANTHER" id="PTHR34947:SF3">
    <property type="entry name" value="TRANSMEMBRANE PROTEIN"/>
    <property type="match status" value="1"/>
</dbReference>
<protein>
    <recommendedName>
        <fullName evidence="4">Transmembrane protein</fullName>
    </recommendedName>
</protein>
<feature type="transmembrane region" description="Helical" evidence="1">
    <location>
        <begin position="21"/>
        <end position="41"/>
    </location>
</feature>
<proteinExistence type="predicted"/>
<organism evidence="2 3">
    <name type="scientific">Heracleum sosnowskyi</name>
    <dbReference type="NCBI Taxonomy" id="360622"/>
    <lineage>
        <taxon>Eukaryota</taxon>
        <taxon>Viridiplantae</taxon>
        <taxon>Streptophyta</taxon>
        <taxon>Embryophyta</taxon>
        <taxon>Tracheophyta</taxon>
        <taxon>Spermatophyta</taxon>
        <taxon>Magnoliopsida</taxon>
        <taxon>eudicotyledons</taxon>
        <taxon>Gunneridae</taxon>
        <taxon>Pentapetalae</taxon>
        <taxon>asterids</taxon>
        <taxon>campanulids</taxon>
        <taxon>Apiales</taxon>
        <taxon>Apiaceae</taxon>
        <taxon>Apioideae</taxon>
        <taxon>apioid superclade</taxon>
        <taxon>Tordylieae</taxon>
        <taxon>Tordyliinae</taxon>
        <taxon>Heracleum</taxon>
    </lineage>
</organism>
<accession>A0AAD8INC4</accession>